<dbReference type="AlphaFoldDB" id="A0A1W0WXF0"/>
<feature type="transmembrane region" description="Helical" evidence="2">
    <location>
        <begin position="231"/>
        <end position="255"/>
    </location>
</feature>
<name>A0A1W0WXF0_HYPEX</name>
<dbReference type="OrthoDB" id="297496at2759"/>
<proteinExistence type="predicted"/>
<evidence type="ECO:0000256" key="2">
    <source>
        <dbReference type="SAM" id="Phobius"/>
    </source>
</evidence>
<accession>A0A1W0WXF0</accession>
<keyword evidence="2" id="KW-0812">Transmembrane</keyword>
<organism evidence="3 4">
    <name type="scientific">Hypsibius exemplaris</name>
    <name type="common">Freshwater tardigrade</name>
    <dbReference type="NCBI Taxonomy" id="2072580"/>
    <lineage>
        <taxon>Eukaryota</taxon>
        <taxon>Metazoa</taxon>
        <taxon>Ecdysozoa</taxon>
        <taxon>Tardigrada</taxon>
        <taxon>Eutardigrada</taxon>
        <taxon>Parachela</taxon>
        <taxon>Hypsibioidea</taxon>
        <taxon>Hypsibiidae</taxon>
        <taxon>Hypsibius</taxon>
    </lineage>
</organism>
<evidence type="ECO:0000313" key="4">
    <source>
        <dbReference type="Proteomes" id="UP000192578"/>
    </source>
</evidence>
<feature type="region of interest" description="Disordered" evidence="1">
    <location>
        <begin position="92"/>
        <end position="120"/>
    </location>
</feature>
<dbReference type="EMBL" id="MTYJ01000035">
    <property type="protein sequence ID" value="OQV19875.1"/>
    <property type="molecule type" value="Genomic_DNA"/>
</dbReference>
<gene>
    <name evidence="3" type="ORF">BV898_06144</name>
</gene>
<evidence type="ECO:0000313" key="3">
    <source>
        <dbReference type="EMBL" id="OQV19875.1"/>
    </source>
</evidence>
<dbReference type="Proteomes" id="UP000192578">
    <property type="component" value="Unassembled WGS sequence"/>
</dbReference>
<sequence length="256" mass="27982">MGGAAQHFSSSTALPGLQREIAANKTAREMEKTADVLNAPNWKLSQRFPLRAQHYHNHSRCFRIIFEQLVLMKRLPKSLPPTSRINRRISVRSTANSHHASSCGERVHLHAGSQPAPLSPTRSMLVCVTTDSPALAKKPSAAMPRSPVQPRPQQYRDFKPTIVVQDGDKPPEVRSTSLADSTDQRYGYTADQLEILHDAEKAEKTVPVLDSVVAFSNLGKLGADNQLFGGIYTTVGVLSCIAGIFLVIGFGTVIMT</sequence>
<comment type="caution">
    <text evidence="3">The sequence shown here is derived from an EMBL/GenBank/DDBJ whole genome shotgun (WGS) entry which is preliminary data.</text>
</comment>
<evidence type="ECO:0000256" key="1">
    <source>
        <dbReference type="SAM" id="MobiDB-lite"/>
    </source>
</evidence>
<reference evidence="4" key="1">
    <citation type="submission" date="2017-01" db="EMBL/GenBank/DDBJ databases">
        <title>Comparative genomics of anhydrobiosis in the tardigrade Hypsibius dujardini.</title>
        <authorList>
            <person name="Yoshida Y."/>
            <person name="Koutsovoulos G."/>
            <person name="Laetsch D."/>
            <person name="Stevens L."/>
            <person name="Kumar S."/>
            <person name="Horikawa D."/>
            <person name="Ishino K."/>
            <person name="Komine S."/>
            <person name="Tomita M."/>
            <person name="Blaxter M."/>
            <person name="Arakawa K."/>
        </authorList>
    </citation>
    <scope>NUCLEOTIDE SEQUENCE [LARGE SCALE GENOMIC DNA]</scope>
    <source>
        <strain evidence="4">Z151</strain>
    </source>
</reference>
<protein>
    <submittedName>
        <fullName evidence="3">Uncharacterized protein</fullName>
    </submittedName>
</protein>
<keyword evidence="2" id="KW-0472">Membrane</keyword>
<keyword evidence="2" id="KW-1133">Transmembrane helix</keyword>
<keyword evidence="4" id="KW-1185">Reference proteome</keyword>